<protein>
    <recommendedName>
        <fullName evidence="5 6">Large ribosomal subunit protein uL13</fullName>
    </recommendedName>
</protein>
<comment type="caution">
    <text evidence="9">The sequence shown here is derived from an EMBL/GenBank/DDBJ whole genome shotgun (WGS) entry which is preliminary data.</text>
</comment>
<dbReference type="EMBL" id="JAENII010000002">
    <property type="protein sequence ID" value="MBK1825973.1"/>
    <property type="molecule type" value="Genomic_DNA"/>
</dbReference>
<evidence type="ECO:0000256" key="6">
    <source>
        <dbReference type="HAMAP-Rule" id="MF_01366"/>
    </source>
</evidence>
<evidence type="ECO:0000256" key="5">
    <source>
        <dbReference type="ARBA" id="ARBA00035201"/>
    </source>
</evidence>
<keyword evidence="3 6" id="KW-0689">Ribosomal protein</keyword>
<dbReference type="NCBIfam" id="TIGR01066">
    <property type="entry name" value="rplM_bact"/>
    <property type="match status" value="1"/>
</dbReference>
<organism evidence="9 10">
    <name type="scientific">Haloferula rosea</name>
    <dbReference type="NCBI Taxonomy" id="490093"/>
    <lineage>
        <taxon>Bacteria</taxon>
        <taxon>Pseudomonadati</taxon>
        <taxon>Verrucomicrobiota</taxon>
        <taxon>Verrucomicrobiia</taxon>
        <taxon>Verrucomicrobiales</taxon>
        <taxon>Verrucomicrobiaceae</taxon>
        <taxon>Haloferula</taxon>
    </lineage>
</organism>
<dbReference type="GO" id="GO:0017148">
    <property type="term" value="P:negative regulation of translation"/>
    <property type="evidence" value="ECO:0007669"/>
    <property type="project" value="TreeGrafter"/>
</dbReference>
<name>A0A934RA24_9BACT</name>
<comment type="function">
    <text evidence="6 8">This protein is one of the early assembly proteins of the 50S ribosomal subunit, although it is not seen to bind rRNA by itself. It is important during the early stages of 50S assembly.</text>
</comment>
<evidence type="ECO:0000256" key="2">
    <source>
        <dbReference type="ARBA" id="ARBA00011838"/>
    </source>
</evidence>
<evidence type="ECO:0000256" key="4">
    <source>
        <dbReference type="ARBA" id="ARBA00023274"/>
    </source>
</evidence>
<gene>
    <name evidence="6 8 9" type="primary">rplM</name>
    <name evidence="9" type="ORF">JIN81_03000</name>
</gene>
<proteinExistence type="inferred from homology"/>
<dbReference type="CDD" id="cd00392">
    <property type="entry name" value="Ribosomal_L13"/>
    <property type="match status" value="1"/>
</dbReference>
<keyword evidence="4 6" id="KW-0687">Ribonucleoprotein</keyword>
<evidence type="ECO:0000313" key="10">
    <source>
        <dbReference type="Proteomes" id="UP000658278"/>
    </source>
</evidence>
<dbReference type="HAMAP" id="MF_01366">
    <property type="entry name" value="Ribosomal_uL13"/>
    <property type="match status" value="1"/>
</dbReference>
<dbReference type="PIRSF" id="PIRSF002181">
    <property type="entry name" value="Ribosomal_L13"/>
    <property type="match status" value="1"/>
</dbReference>
<accession>A0A934RA24</accession>
<dbReference type="GO" id="GO:0003729">
    <property type="term" value="F:mRNA binding"/>
    <property type="evidence" value="ECO:0007669"/>
    <property type="project" value="TreeGrafter"/>
</dbReference>
<comment type="subunit">
    <text evidence="2 6">Part of the 50S ribosomal subunit.</text>
</comment>
<dbReference type="InterPro" id="IPR005823">
    <property type="entry name" value="Ribosomal_uL13_bac-type"/>
</dbReference>
<dbReference type="InterPro" id="IPR005822">
    <property type="entry name" value="Ribosomal_uL13"/>
</dbReference>
<dbReference type="SUPFAM" id="SSF52161">
    <property type="entry name" value="Ribosomal protein L13"/>
    <property type="match status" value="1"/>
</dbReference>
<sequence length="143" mass="16222">MKTFSAKPTDVERKWYVIDAEDKILGQVAVEAARLLRGKHKAIFTPHIDTGDFVVVINADKVRFSGNKEREKIYTSFSGYVGGQKVETPRMVRKRRPILLIERAVRGMVPKNRLGRAQMGKLKVYAGTEHPHEAQQPEVHEVA</sequence>
<dbReference type="Gene3D" id="3.90.1180.10">
    <property type="entry name" value="Ribosomal protein L13"/>
    <property type="match status" value="1"/>
</dbReference>
<evidence type="ECO:0000256" key="1">
    <source>
        <dbReference type="ARBA" id="ARBA00006227"/>
    </source>
</evidence>
<dbReference type="GO" id="GO:0003735">
    <property type="term" value="F:structural constituent of ribosome"/>
    <property type="evidence" value="ECO:0007669"/>
    <property type="project" value="InterPro"/>
</dbReference>
<dbReference type="PROSITE" id="PS00783">
    <property type="entry name" value="RIBOSOMAL_L13"/>
    <property type="match status" value="1"/>
</dbReference>
<dbReference type="InterPro" id="IPR023563">
    <property type="entry name" value="Ribosomal_uL13_CS"/>
</dbReference>
<dbReference type="GO" id="GO:0022625">
    <property type="term" value="C:cytosolic large ribosomal subunit"/>
    <property type="evidence" value="ECO:0007669"/>
    <property type="project" value="TreeGrafter"/>
</dbReference>
<evidence type="ECO:0000256" key="3">
    <source>
        <dbReference type="ARBA" id="ARBA00022980"/>
    </source>
</evidence>
<dbReference type="PANTHER" id="PTHR11545:SF2">
    <property type="entry name" value="LARGE RIBOSOMAL SUBUNIT PROTEIN UL13M"/>
    <property type="match status" value="1"/>
</dbReference>
<dbReference type="InterPro" id="IPR036899">
    <property type="entry name" value="Ribosomal_uL13_sf"/>
</dbReference>
<comment type="similarity">
    <text evidence="1 6 7">Belongs to the universal ribosomal protein uL13 family.</text>
</comment>
<reference evidence="9" key="1">
    <citation type="submission" date="2021-01" db="EMBL/GenBank/DDBJ databases">
        <title>Modified the classification status of verrucomicrobia.</title>
        <authorList>
            <person name="Feng X."/>
        </authorList>
    </citation>
    <scope>NUCLEOTIDE SEQUENCE</scope>
    <source>
        <strain evidence="9">KCTC 22201</strain>
    </source>
</reference>
<dbReference type="FunFam" id="3.90.1180.10:FF:000001">
    <property type="entry name" value="50S ribosomal protein L13"/>
    <property type="match status" value="1"/>
</dbReference>
<dbReference type="AlphaFoldDB" id="A0A934RA24"/>
<dbReference type="Pfam" id="PF00572">
    <property type="entry name" value="Ribosomal_L13"/>
    <property type="match status" value="1"/>
</dbReference>
<dbReference type="RefSeq" id="WP_200276186.1">
    <property type="nucleotide sequence ID" value="NZ_JAENII010000002.1"/>
</dbReference>
<evidence type="ECO:0000256" key="8">
    <source>
        <dbReference type="RuleBase" id="RU003878"/>
    </source>
</evidence>
<dbReference type="GO" id="GO:0006412">
    <property type="term" value="P:translation"/>
    <property type="evidence" value="ECO:0007669"/>
    <property type="project" value="UniProtKB-UniRule"/>
</dbReference>
<evidence type="ECO:0000256" key="7">
    <source>
        <dbReference type="RuleBase" id="RU003877"/>
    </source>
</evidence>
<evidence type="ECO:0000313" key="9">
    <source>
        <dbReference type="EMBL" id="MBK1825973.1"/>
    </source>
</evidence>
<dbReference type="PANTHER" id="PTHR11545">
    <property type="entry name" value="RIBOSOMAL PROTEIN L13"/>
    <property type="match status" value="1"/>
</dbReference>
<dbReference type="Proteomes" id="UP000658278">
    <property type="component" value="Unassembled WGS sequence"/>
</dbReference>
<keyword evidence="10" id="KW-1185">Reference proteome</keyword>